<dbReference type="AlphaFoldDB" id="A0A973WY96"/>
<evidence type="ECO:0000256" key="2">
    <source>
        <dbReference type="PROSITE-ProRule" id="PRU01161"/>
    </source>
</evidence>
<dbReference type="Pfam" id="PF01734">
    <property type="entry name" value="Patatin"/>
    <property type="match status" value="1"/>
</dbReference>
<sequence>MADETTNDPEQTPFQVTDFLGGPKLEDGIGICLSGGGFRAMLFHLGSLIRLNELGLLPTIDRVSSVSGGSLAAGILAAGWSDLDFDTNGVARGFDAKVSKPLLRLAKKRVDVPAILLGFIPFVHAANVAALTYDRIVFDSKTLRDLPDRPRFVFTSTSLQTGVLWRFAKEYAADWRVGKWADPDLKLALAVAASAGFPPLLSPARIKPPKGAIKSWSEPTTLSGPGFTKRLFLTDGGVYDNLGLEPIWKRYRTLLVSDGGAVTQPIARPFTNWYSQFRRVLDVSLQQGINTRIRILHGLDRSQARTIAYWGIGTNVDSYGKGNPLGFSAAMTAQAAVVPTRLTKFSADTRRLLVKAGYAHTEAALAASRVRIPNPCDPSFDRLPDVG</sequence>
<dbReference type="PANTHER" id="PTHR10728">
    <property type="entry name" value="CYTOSOLIC PHOSPHOLIPASE A2"/>
    <property type="match status" value="1"/>
</dbReference>
<comment type="caution">
    <text evidence="2">Lacks conserved residue(s) required for the propagation of feature annotation.</text>
</comment>
<feature type="active site" description="Proton acceptor" evidence="2">
    <location>
        <position position="235"/>
    </location>
</feature>
<feature type="short sequence motif" description="DGA/G" evidence="2">
    <location>
        <begin position="235"/>
        <end position="237"/>
    </location>
</feature>
<comment type="caution">
    <text evidence="4">The sequence shown here is derived from an EMBL/GenBank/DDBJ whole genome shotgun (WGS) entry which is preliminary data.</text>
</comment>
<dbReference type="RefSeq" id="WP_176535407.1">
    <property type="nucleotide sequence ID" value="NZ_CP088023.1"/>
</dbReference>
<name>A0A973WY96_9BRAD</name>
<proteinExistence type="predicted"/>
<evidence type="ECO:0000313" key="4">
    <source>
        <dbReference type="EMBL" id="NVL12002.1"/>
    </source>
</evidence>
<dbReference type="Gene3D" id="3.40.1090.10">
    <property type="entry name" value="Cytosolic phospholipase A2 catalytic domain"/>
    <property type="match status" value="2"/>
</dbReference>
<dbReference type="GO" id="GO:0046475">
    <property type="term" value="P:glycerophospholipid catabolic process"/>
    <property type="evidence" value="ECO:0007669"/>
    <property type="project" value="TreeGrafter"/>
</dbReference>
<dbReference type="GO" id="GO:0005829">
    <property type="term" value="C:cytosol"/>
    <property type="evidence" value="ECO:0007669"/>
    <property type="project" value="TreeGrafter"/>
</dbReference>
<keyword evidence="2" id="KW-0378">Hydrolase</keyword>
<dbReference type="PANTHER" id="PTHR10728:SF40">
    <property type="entry name" value="PATATIN FAMILY PROTEIN"/>
    <property type="match status" value="1"/>
</dbReference>
<gene>
    <name evidence="4" type="ORF">HU230_41495</name>
</gene>
<organism evidence="4">
    <name type="scientific">Bradyrhizobium quebecense</name>
    <dbReference type="NCBI Taxonomy" id="2748629"/>
    <lineage>
        <taxon>Bacteria</taxon>
        <taxon>Pseudomonadati</taxon>
        <taxon>Pseudomonadota</taxon>
        <taxon>Alphaproteobacteria</taxon>
        <taxon>Hyphomicrobiales</taxon>
        <taxon>Nitrobacteraceae</taxon>
        <taxon>Bradyrhizobium</taxon>
    </lineage>
</organism>
<dbReference type="SUPFAM" id="SSF52151">
    <property type="entry name" value="FabD/lysophospholipase-like"/>
    <property type="match status" value="1"/>
</dbReference>
<keyword evidence="1 2" id="KW-0443">Lipid metabolism</keyword>
<evidence type="ECO:0000256" key="1">
    <source>
        <dbReference type="ARBA" id="ARBA00023098"/>
    </source>
</evidence>
<dbReference type="PROSITE" id="PS51635">
    <property type="entry name" value="PNPLA"/>
    <property type="match status" value="1"/>
</dbReference>
<dbReference type="GO" id="GO:0004623">
    <property type="term" value="F:phospholipase A2 activity"/>
    <property type="evidence" value="ECO:0007669"/>
    <property type="project" value="TreeGrafter"/>
</dbReference>
<protein>
    <submittedName>
        <fullName evidence="4">Patatin-like phospholipase family protein</fullName>
    </submittedName>
</protein>
<dbReference type="EMBL" id="JABWSX010000003">
    <property type="protein sequence ID" value="NVL12002.1"/>
    <property type="molecule type" value="Genomic_DNA"/>
</dbReference>
<dbReference type="InterPro" id="IPR016035">
    <property type="entry name" value="Acyl_Trfase/lysoPLipase"/>
</dbReference>
<feature type="active site" description="Nucleophile" evidence="2">
    <location>
        <position position="67"/>
    </location>
</feature>
<reference evidence="4" key="1">
    <citation type="submission" date="2020-06" db="EMBL/GenBank/DDBJ databases">
        <title>Whole Genome Sequence of Bradyrhizobium sp. Strain 66S1MB.</title>
        <authorList>
            <person name="Bromfield E."/>
            <person name="Cloutier S."/>
        </authorList>
    </citation>
    <scope>NUCLEOTIDE SEQUENCE</scope>
    <source>
        <strain evidence="4">66S1MB</strain>
    </source>
</reference>
<keyword evidence="2" id="KW-0442">Lipid degradation</keyword>
<accession>A0A973WY96</accession>
<evidence type="ECO:0000259" key="3">
    <source>
        <dbReference type="PROSITE" id="PS51635"/>
    </source>
</evidence>
<feature type="domain" description="PNPLA" evidence="3">
    <location>
        <begin position="32"/>
        <end position="248"/>
    </location>
</feature>
<dbReference type="InterPro" id="IPR002641">
    <property type="entry name" value="PNPLA_dom"/>
</dbReference>